<reference evidence="3" key="1">
    <citation type="submission" date="2023-04" db="EMBL/GenBank/DDBJ databases">
        <authorList>
            <consortium name="ELIXIR-Norway"/>
        </authorList>
    </citation>
    <scope>NUCLEOTIDE SEQUENCE [LARGE SCALE GENOMIC DNA]</scope>
</reference>
<name>A0ABN8YCN1_RANTA</name>
<feature type="region of interest" description="Disordered" evidence="1">
    <location>
        <begin position="1"/>
        <end position="184"/>
    </location>
</feature>
<evidence type="ECO:0000259" key="2">
    <source>
        <dbReference type="Pfam" id="PF15317"/>
    </source>
</evidence>
<dbReference type="Proteomes" id="UP001176941">
    <property type="component" value="Chromosome 16"/>
</dbReference>
<dbReference type="InterPro" id="IPR042945">
    <property type="entry name" value="LBH_dom_prot"/>
</dbReference>
<dbReference type="PANTHER" id="PTHR14987">
    <property type="entry name" value="PROTEIN LBH-RELATED"/>
    <property type="match status" value="1"/>
</dbReference>
<evidence type="ECO:0000313" key="4">
    <source>
        <dbReference type="Proteomes" id="UP001176941"/>
    </source>
</evidence>
<proteinExistence type="predicted"/>
<dbReference type="Pfam" id="PF15317">
    <property type="entry name" value="Lbh"/>
    <property type="match status" value="1"/>
</dbReference>
<dbReference type="EMBL" id="OX459952">
    <property type="protein sequence ID" value="CAI9158208.1"/>
    <property type="molecule type" value="Genomic_DNA"/>
</dbReference>
<dbReference type="InterPro" id="IPR038990">
    <property type="entry name" value="LBH_dom"/>
</dbReference>
<feature type="compositionally biased region" description="Low complexity" evidence="1">
    <location>
        <begin position="66"/>
        <end position="78"/>
    </location>
</feature>
<organism evidence="3 4">
    <name type="scientific">Rangifer tarandus platyrhynchus</name>
    <name type="common">Svalbard reindeer</name>
    <dbReference type="NCBI Taxonomy" id="3082113"/>
    <lineage>
        <taxon>Eukaryota</taxon>
        <taxon>Metazoa</taxon>
        <taxon>Chordata</taxon>
        <taxon>Craniata</taxon>
        <taxon>Vertebrata</taxon>
        <taxon>Euteleostomi</taxon>
        <taxon>Mammalia</taxon>
        <taxon>Eutheria</taxon>
        <taxon>Laurasiatheria</taxon>
        <taxon>Artiodactyla</taxon>
        <taxon>Ruminantia</taxon>
        <taxon>Pecora</taxon>
        <taxon>Cervidae</taxon>
        <taxon>Odocoileinae</taxon>
        <taxon>Rangifer</taxon>
    </lineage>
</organism>
<sequence length="258" mass="27488">MSGPQPAAAPELGPDKEAGGPAAEAMVGAREKGPRLGQRLPSIVVEPSELGAVESGELRWPPEGTQRGSARSQAAAAPSPRPPGAPGEAPADADDERAQAPCARRDALDPTHESKKIKEVKEDEETNPSYRQLRGMLATMSTDDKPETEDEQENSLSPQDEDALEAAASRYHSEDERSFSARDAANGLKEPLQLSPLQMNFSCKLLSALPKSSDDTREDDNNKKNQRYYSDVTENSGQNTFGGDKAGEGTGSSSGRNV</sequence>
<accession>A0ABN8YCN1</accession>
<keyword evidence="4" id="KW-1185">Reference proteome</keyword>
<dbReference type="PANTHER" id="PTHR14987:SF3">
    <property type="entry name" value="LBH DOMAIN-CONTAINING PROTEIN 2"/>
    <property type="match status" value="1"/>
</dbReference>
<evidence type="ECO:0000256" key="1">
    <source>
        <dbReference type="SAM" id="MobiDB-lite"/>
    </source>
</evidence>
<feature type="compositionally biased region" description="Acidic residues" evidence="1">
    <location>
        <begin position="146"/>
        <end position="164"/>
    </location>
</feature>
<feature type="region of interest" description="Disordered" evidence="1">
    <location>
        <begin position="208"/>
        <end position="258"/>
    </location>
</feature>
<evidence type="ECO:0000313" key="3">
    <source>
        <dbReference type="EMBL" id="CAI9158208.1"/>
    </source>
</evidence>
<feature type="compositionally biased region" description="Polar residues" evidence="1">
    <location>
        <begin position="232"/>
        <end position="241"/>
    </location>
</feature>
<feature type="compositionally biased region" description="Basic and acidic residues" evidence="1">
    <location>
        <begin position="103"/>
        <end position="121"/>
    </location>
</feature>
<feature type="compositionally biased region" description="Basic and acidic residues" evidence="1">
    <location>
        <begin position="171"/>
        <end position="180"/>
    </location>
</feature>
<feature type="compositionally biased region" description="Basic and acidic residues" evidence="1">
    <location>
        <begin position="212"/>
        <end position="223"/>
    </location>
</feature>
<feature type="domain" description="LBH" evidence="2">
    <location>
        <begin position="38"/>
        <end position="63"/>
    </location>
</feature>
<gene>
    <name evidence="3" type="ORF">MRATA1EN1_LOCUS7170</name>
</gene>
<protein>
    <recommendedName>
        <fullName evidence="2">LBH domain-containing protein</fullName>
    </recommendedName>
</protein>